<feature type="region of interest" description="Disordered" evidence="1">
    <location>
        <begin position="1"/>
        <end position="34"/>
    </location>
</feature>
<evidence type="ECO:0000313" key="2">
    <source>
        <dbReference type="EMBL" id="KAH0810938.1"/>
    </source>
</evidence>
<dbReference type="Proteomes" id="UP000719412">
    <property type="component" value="Unassembled WGS sequence"/>
</dbReference>
<dbReference type="EMBL" id="JABDTM020027154">
    <property type="protein sequence ID" value="KAH0810938.1"/>
    <property type="molecule type" value="Genomic_DNA"/>
</dbReference>
<protein>
    <submittedName>
        <fullName evidence="2">Uncharacterized protein</fullName>
    </submittedName>
</protein>
<organism evidence="2 3">
    <name type="scientific">Tenebrio molitor</name>
    <name type="common">Yellow mealworm beetle</name>
    <dbReference type="NCBI Taxonomy" id="7067"/>
    <lineage>
        <taxon>Eukaryota</taxon>
        <taxon>Metazoa</taxon>
        <taxon>Ecdysozoa</taxon>
        <taxon>Arthropoda</taxon>
        <taxon>Hexapoda</taxon>
        <taxon>Insecta</taxon>
        <taxon>Pterygota</taxon>
        <taxon>Neoptera</taxon>
        <taxon>Endopterygota</taxon>
        <taxon>Coleoptera</taxon>
        <taxon>Polyphaga</taxon>
        <taxon>Cucujiformia</taxon>
        <taxon>Tenebrionidae</taxon>
        <taxon>Tenebrio</taxon>
    </lineage>
</organism>
<reference evidence="2" key="1">
    <citation type="journal article" date="2020" name="J Insects Food Feed">
        <title>The yellow mealworm (Tenebrio molitor) genome: a resource for the emerging insects as food and feed industry.</title>
        <authorList>
            <person name="Eriksson T."/>
            <person name="Andere A."/>
            <person name="Kelstrup H."/>
            <person name="Emery V."/>
            <person name="Picard C."/>
        </authorList>
    </citation>
    <scope>NUCLEOTIDE SEQUENCE</scope>
    <source>
        <strain evidence="2">Stoneville</strain>
        <tissue evidence="2">Whole head</tissue>
    </source>
</reference>
<evidence type="ECO:0000256" key="1">
    <source>
        <dbReference type="SAM" id="MobiDB-lite"/>
    </source>
</evidence>
<reference evidence="2" key="2">
    <citation type="submission" date="2021-08" db="EMBL/GenBank/DDBJ databases">
        <authorList>
            <person name="Eriksson T."/>
        </authorList>
    </citation>
    <scope>NUCLEOTIDE SEQUENCE</scope>
    <source>
        <strain evidence="2">Stoneville</strain>
        <tissue evidence="2">Whole head</tissue>
    </source>
</reference>
<proteinExistence type="predicted"/>
<keyword evidence="3" id="KW-1185">Reference proteome</keyword>
<accession>A0A8J6L9H3</accession>
<dbReference type="AlphaFoldDB" id="A0A8J6L9H3"/>
<comment type="caution">
    <text evidence="2">The sequence shown here is derived from an EMBL/GenBank/DDBJ whole genome shotgun (WGS) entry which is preliminary data.</text>
</comment>
<evidence type="ECO:0000313" key="3">
    <source>
        <dbReference type="Proteomes" id="UP000719412"/>
    </source>
</evidence>
<sequence>MAGEIHDSAAWSARVKSDPLTKGLEQATEDRASRAWTLEKPRELRTCLPTKAIPSTPKDQRRCRGGCVVDESISCVLQTCPITHWERIRRHNEIVDKIARHCKIRGWSVEDEPHVRHRTGELFKPDLAVHQPGYLLVIAHVQVSWDSTELEVSYERKRRKYDTPRFREAATTSVEVSPGHPVHPISDCHPEKPTCVNCVKLNNDENIKVPIDHAAWDPKCTVYQKAIDKLKNDLFSK</sequence>
<name>A0A8J6L9H3_TENMO</name>
<gene>
    <name evidence="2" type="ORF">GEV33_011853</name>
</gene>